<dbReference type="Proteomes" id="UP000580654">
    <property type="component" value="Unassembled WGS sequence"/>
</dbReference>
<dbReference type="EMBL" id="JACIJD010000009">
    <property type="protein sequence ID" value="MBB5694174.1"/>
    <property type="molecule type" value="Genomic_DNA"/>
</dbReference>
<dbReference type="AlphaFoldDB" id="A0A840YJI9"/>
<dbReference type="RefSeq" id="WP_184517772.1">
    <property type="nucleotide sequence ID" value="NZ_JACIJD010000009.1"/>
</dbReference>
<keyword evidence="2" id="KW-1185">Reference proteome</keyword>
<evidence type="ECO:0008006" key="3">
    <source>
        <dbReference type="Google" id="ProtNLM"/>
    </source>
</evidence>
<protein>
    <recommendedName>
        <fullName evidence="3">DUF4154 domain-containing protein</fullName>
    </recommendedName>
</protein>
<organism evidence="1 2">
    <name type="scientific">Muricoccus pecuniae</name>
    <dbReference type="NCBI Taxonomy" id="693023"/>
    <lineage>
        <taxon>Bacteria</taxon>
        <taxon>Pseudomonadati</taxon>
        <taxon>Pseudomonadota</taxon>
        <taxon>Alphaproteobacteria</taxon>
        <taxon>Acetobacterales</taxon>
        <taxon>Roseomonadaceae</taxon>
        <taxon>Muricoccus</taxon>
    </lineage>
</organism>
<dbReference type="Pfam" id="PF13689">
    <property type="entry name" value="DUF4154"/>
    <property type="match status" value="1"/>
</dbReference>
<comment type="caution">
    <text evidence="1">The sequence shown here is derived from an EMBL/GenBank/DDBJ whole genome shotgun (WGS) entry which is preliminary data.</text>
</comment>
<accession>A0A840YJI9</accession>
<dbReference type="InterPro" id="IPR025293">
    <property type="entry name" value="YfiR/HmsC-like"/>
</dbReference>
<sequence>MLALLAGLALPLGAAADPTPRDLQVLARALGFLERPPAGTAEVGVVYPQQSAAAREEATRIAASFGEGIRAGNLVVRPRLVTVEGVASAPVAALLLTEAAVPHAAAIAGAVAGRSVLTIASDRSLIDSGSVVMVVRGEPRVEILVNRTAAQAAGINFAAAFRMMIQER</sequence>
<proteinExistence type="predicted"/>
<evidence type="ECO:0000313" key="1">
    <source>
        <dbReference type="EMBL" id="MBB5694174.1"/>
    </source>
</evidence>
<evidence type="ECO:0000313" key="2">
    <source>
        <dbReference type="Proteomes" id="UP000580654"/>
    </source>
</evidence>
<reference evidence="1 2" key="1">
    <citation type="submission" date="2020-08" db="EMBL/GenBank/DDBJ databases">
        <title>Genomic Encyclopedia of Type Strains, Phase IV (KMG-IV): sequencing the most valuable type-strain genomes for metagenomic binning, comparative biology and taxonomic classification.</title>
        <authorList>
            <person name="Goeker M."/>
        </authorList>
    </citation>
    <scope>NUCLEOTIDE SEQUENCE [LARGE SCALE GENOMIC DNA]</scope>
    <source>
        <strain evidence="1 2">DSM 25622</strain>
    </source>
</reference>
<gene>
    <name evidence="1" type="ORF">FHS87_002219</name>
</gene>
<name>A0A840YJI9_9PROT</name>